<evidence type="ECO:0000313" key="15">
    <source>
        <dbReference type="RefSeq" id="XP_018452526.1"/>
    </source>
</evidence>
<proteinExistence type="predicted"/>
<comment type="function">
    <text evidence="9">Encodes a member of the mid-SUN subfamily of SUN-domain proteins that is localized to both the nuclear envelope and the ER. It is involved in early seed development and nuclear morphology. [TAIR].</text>
</comment>
<reference evidence="15 16" key="2">
    <citation type="submission" date="2025-04" db="UniProtKB">
        <authorList>
            <consortium name="RefSeq"/>
        </authorList>
    </citation>
    <scope>IDENTIFICATION</scope>
    <source>
        <tissue evidence="15 16">Leaf</tissue>
    </source>
</reference>
<keyword evidence="3 12" id="KW-0812">Transmembrane</keyword>
<dbReference type="SUPFAM" id="SSF49785">
    <property type="entry name" value="Galactose-binding domain-like"/>
    <property type="match status" value="1"/>
</dbReference>
<evidence type="ECO:0000256" key="9">
    <source>
        <dbReference type="ARBA" id="ARBA00054046"/>
    </source>
</evidence>
<dbReference type="PANTHER" id="PTHR12953">
    <property type="entry name" value="MEMBRANE PROTEIN CH1 RELATED"/>
    <property type="match status" value="1"/>
</dbReference>
<evidence type="ECO:0000256" key="7">
    <source>
        <dbReference type="ARBA" id="ARBA00023136"/>
    </source>
</evidence>
<keyword evidence="5 12" id="KW-1133">Transmembrane helix</keyword>
<dbReference type="FunFam" id="2.60.120.260:FF:000062">
    <property type="entry name" value="Galactose-binding protein isoform 3"/>
    <property type="match status" value="1"/>
</dbReference>
<evidence type="ECO:0000259" key="13">
    <source>
        <dbReference type="PROSITE" id="PS51469"/>
    </source>
</evidence>
<gene>
    <name evidence="15" type="primary">LOC108823746</name>
    <name evidence="16" type="synonym">LOC130499436</name>
</gene>
<dbReference type="InterPro" id="IPR008979">
    <property type="entry name" value="Galactose-bd-like_sf"/>
</dbReference>
<evidence type="ECO:0000256" key="3">
    <source>
        <dbReference type="ARBA" id="ARBA00022692"/>
    </source>
</evidence>
<evidence type="ECO:0000256" key="1">
    <source>
        <dbReference type="ARBA" id="ARBA00004232"/>
    </source>
</evidence>
<feature type="region of interest" description="Disordered" evidence="11">
    <location>
        <begin position="157"/>
        <end position="177"/>
    </location>
</feature>
<keyword evidence="7 12" id="KW-0472">Membrane</keyword>
<dbReference type="PANTHER" id="PTHR12953:SF2">
    <property type="entry name" value="SUN DOMAIN-CONTAINING PROTEIN 4"/>
    <property type="match status" value="1"/>
</dbReference>
<dbReference type="InterPro" id="IPR045120">
    <property type="entry name" value="Suco/Slp1-like"/>
</dbReference>
<dbReference type="OrthoDB" id="266334at2759"/>
<evidence type="ECO:0000256" key="12">
    <source>
        <dbReference type="SAM" id="Phobius"/>
    </source>
</evidence>
<evidence type="ECO:0000256" key="5">
    <source>
        <dbReference type="ARBA" id="ARBA00022989"/>
    </source>
</evidence>
<evidence type="ECO:0000256" key="11">
    <source>
        <dbReference type="SAM" id="MobiDB-lite"/>
    </source>
</evidence>
<evidence type="ECO:0000256" key="2">
    <source>
        <dbReference type="ARBA" id="ARBA00004477"/>
    </source>
</evidence>
<dbReference type="PROSITE" id="PS51469">
    <property type="entry name" value="SUN"/>
    <property type="match status" value="1"/>
</dbReference>
<dbReference type="GO" id="GO:0031965">
    <property type="term" value="C:nuclear membrane"/>
    <property type="evidence" value="ECO:0007669"/>
    <property type="project" value="UniProtKB-SubCell"/>
</dbReference>
<accession>A0A6J0KYI3</accession>
<reference evidence="14" key="1">
    <citation type="journal article" date="2019" name="Database">
        <title>The radish genome database (RadishGD): an integrated information resource for radish genomics.</title>
        <authorList>
            <person name="Yu H.J."/>
            <person name="Baek S."/>
            <person name="Lee Y.J."/>
            <person name="Cho A."/>
            <person name="Mun J.H."/>
        </authorList>
    </citation>
    <scope>NUCLEOTIDE SEQUENCE [LARGE SCALE GENOMIC DNA]</scope>
    <source>
        <strain evidence="14">cv. WK10039</strain>
    </source>
</reference>
<evidence type="ECO:0000256" key="8">
    <source>
        <dbReference type="ARBA" id="ARBA00023242"/>
    </source>
</evidence>
<protein>
    <submittedName>
        <fullName evidence="15 16">SUN domain-containing protein 4</fullName>
    </submittedName>
</protein>
<dbReference type="KEGG" id="rsz:108823746"/>
<evidence type="ECO:0000256" key="10">
    <source>
        <dbReference type="SAM" id="Coils"/>
    </source>
</evidence>
<feature type="domain" description="SUN" evidence="13">
    <location>
        <begin position="158"/>
        <end position="322"/>
    </location>
</feature>
<dbReference type="Pfam" id="PF07738">
    <property type="entry name" value="Sad1_UNC"/>
    <property type="match status" value="1"/>
</dbReference>
<feature type="coiled-coil region" evidence="10">
    <location>
        <begin position="458"/>
        <end position="510"/>
    </location>
</feature>
<feature type="region of interest" description="Disordered" evidence="11">
    <location>
        <begin position="339"/>
        <end position="380"/>
    </location>
</feature>
<dbReference type="GeneID" id="108823746"/>
<feature type="transmembrane region" description="Helical" evidence="12">
    <location>
        <begin position="543"/>
        <end position="560"/>
    </location>
</feature>
<evidence type="ECO:0000313" key="16">
    <source>
        <dbReference type="RefSeq" id="XP_056849473.1"/>
    </source>
</evidence>
<dbReference type="Gene3D" id="2.60.120.260">
    <property type="entry name" value="Galactose-binding domain-like"/>
    <property type="match status" value="1"/>
</dbReference>
<keyword evidence="14" id="KW-1185">Reference proteome</keyword>
<feature type="transmembrane region" description="Helical" evidence="12">
    <location>
        <begin position="512"/>
        <end position="531"/>
    </location>
</feature>
<dbReference type="GO" id="GO:0005789">
    <property type="term" value="C:endoplasmic reticulum membrane"/>
    <property type="evidence" value="ECO:0007669"/>
    <property type="project" value="UniProtKB-SubCell"/>
</dbReference>
<dbReference type="Proteomes" id="UP000504610">
    <property type="component" value="Chromosome 9"/>
</dbReference>
<keyword evidence="4" id="KW-0256">Endoplasmic reticulum</keyword>
<feature type="transmembrane region" description="Helical" evidence="12">
    <location>
        <begin position="25"/>
        <end position="47"/>
    </location>
</feature>
<evidence type="ECO:0000256" key="4">
    <source>
        <dbReference type="ARBA" id="ARBA00022824"/>
    </source>
</evidence>
<sequence>MQRSRRALLLRRRASESASNGRNRLYKVSLSLVFLIWGLLLLSTLWISHGNRHKGDPDDVSANETAGHVDASSLDSTFVHSTLAERIKDVHIISKHVDVDNTVAANVIESKDSGFEKQIEMINNNSGPANDTETNASKLDQLSRAVPFGLDEFKSRASNSRDKSLSSQVSGVTHRMEPGGKEYNYAAASKGAKVLSSNKEAKGATSIISRDKDKYLRNPCSTEEKFVVIELSEETLVNTIKIANFEHYSSNLKEFEILGTLVYPTDTWVHLGNFTALNMKNEQNFTLGDPQWVRYLKLSFLSHYGSEFYCTLSLLEVYGVDAVERMLEDLISIQDKNVVRPQEEQKEKKESDEDRSIQKEKEEETSPENMVQVSNGKKKPPDLVEEIKHHQPGSRMPGDTVLKILMQKIRSLDLSLSVLESYLEEMGSKYGKIFKEMDKESSKKEEEEAKMRLRVEGMKESEEKMKKEATRMREWRMRVEREIEKGEKEKEKVNERLEQVLERMEWMEKKCVTVFTICVGFGAIAVVAVVLGKGTCRAETGSLAWLVLLISSIFVMFVLSL</sequence>
<keyword evidence="8" id="KW-0539">Nucleus</keyword>
<keyword evidence="6 10" id="KW-0175">Coiled coil</keyword>
<dbReference type="GO" id="GO:0034975">
    <property type="term" value="P:protein folding in endoplasmic reticulum"/>
    <property type="evidence" value="ECO:0007669"/>
    <property type="project" value="TreeGrafter"/>
</dbReference>
<comment type="subcellular location">
    <subcellularLocation>
        <location evidence="2">Endoplasmic reticulum membrane</location>
        <topology evidence="2">Multi-pass membrane protein</topology>
    </subcellularLocation>
    <subcellularLocation>
        <location evidence="1">Nucleus membrane</location>
        <topology evidence="1">Multi-pass membrane protein</topology>
    </subcellularLocation>
</comment>
<evidence type="ECO:0000313" key="14">
    <source>
        <dbReference type="Proteomes" id="UP000504610"/>
    </source>
</evidence>
<feature type="compositionally biased region" description="Basic and acidic residues" evidence="11">
    <location>
        <begin position="339"/>
        <end position="364"/>
    </location>
</feature>
<dbReference type="RefSeq" id="XP_056849473.1">
    <property type="nucleotide sequence ID" value="XM_056993493.1"/>
</dbReference>
<evidence type="ECO:0000256" key="6">
    <source>
        <dbReference type="ARBA" id="ARBA00023054"/>
    </source>
</evidence>
<dbReference type="AlphaFoldDB" id="A0A6J0KYI3"/>
<name>A0A6J0KYI3_RAPSA</name>
<dbReference type="RefSeq" id="XP_018452526.1">
    <property type="nucleotide sequence ID" value="XM_018597024.2"/>
</dbReference>
<dbReference type="KEGG" id="rsz:130499436"/>
<dbReference type="InterPro" id="IPR012919">
    <property type="entry name" value="SUN_dom"/>
</dbReference>
<organism evidence="14 15">
    <name type="scientific">Raphanus sativus</name>
    <name type="common">Radish</name>
    <name type="synonym">Raphanus raphanistrum var. sativus</name>
    <dbReference type="NCBI Taxonomy" id="3726"/>
    <lineage>
        <taxon>Eukaryota</taxon>
        <taxon>Viridiplantae</taxon>
        <taxon>Streptophyta</taxon>
        <taxon>Embryophyta</taxon>
        <taxon>Tracheophyta</taxon>
        <taxon>Spermatophyta</taxon>
        <taxon>Magnoliopsida</taxon>
        <taxon>eudicotyledons</taxon>
        <taxon>Gunneridae</taxon>
        <taxon>Pentapetalae</taxon>
        <taxon>rosids</taxon>
        <taxon>malvids</taxon>
        <taxon>Brassicales</taxon>
        <taxon>Brassicaceae</taxon>
        <taxon>Brassiceae</taxon>
        <taxon>Raphanus</taxon>
    </lineage>
</organism>